<gene>
    <name evidence="3" type="ORF">SAMN05421856_101344</name>
</gene>
<dbReference type="PROSITE" id="PS50943">
    <property type="entry name" value="HTH_CROC1"/>
    <property type="match status" value="1"/>
</dbReference>
<dbReference type="OrthoDB" id="959032at2"/>
<name>A0A1H7VYT6_9FLAO</name>
<protein>
    <submittedName>
        <fullName evidence="3">DNA-binding transcriptional regulator, XRE-family HTH domain</fullName>
    </submittedName>
</protein>
<dbReference type="SUPFAM" id="SSF47413">
    <property type="entry name" value="lambda repressor-like DNA-binding domains"/>
    <property type="match status" value="1"/>
</dbReference>
<dbReference type="InterPro" id="IPR001387">
    <property type="entry name" value="Cro/C1-type_HTH"/>
</dbReference>
<dbReference type="AlphaFoldDB" id="A0A1H7VYT6"/>
<dbReference type="Pfam" id="PF01381">
    <property type="entry name" value="HTH_3"/>
    <property type="match status" value="1"/>
</dbReference>
<dbReference type="InterPro" id="IPR010982">
    <property type="entry name" value="Lambda_DNA-bd_dom_sf"/>
</dbReference>
<dbReference type="EMBL" id="FOBV01000001">
    <property type="protein sequence ID" value="SEM14029.1"/>
    <property type="molecule type" value="Genomic_DNA"/>
</dbReference>
<evidence type="ECO:0000313" key="3">
    <source>
        <dbReference type="EMBL" id="SEM14029.1"/>
    </source>
</evidence>
<feature type="domain" description="HTH cro/C1-type" evidence="2">
    <location>
        <begin position="8"/>
        <end position="62"/>
    </location>
</feature>
<accession>A0A1H7VYT6</accession>
<dbReference type="PANTHER" id="PTHR46558">
    <property type="entry name" value="TRACRIPTIONAL REGULATORY PROTEIN-RELATED-RELATED"/>
    <property type="match status" value="1"/>
</dbReference>
<proteinExistence type="predicted"/>
<evidence type="ECO:0000313" key="4">
    <source>
        <dbReference type="Proteomes" id="UP000199450"/>
    </source>
</evidence>
<keyword evidence="1 3" id="KW-0238">DNA-binding</keyword>
<sequence length="128" mass="14631">MTTLGTKLTKLRRNKGYSQQELADKLGVSQPAYHKWETDDVKPDLETLLKVSQVLGVDLNDLTDDYNSLIQNSQFRGSNIVGNHQPVINMNSPEFMNQLLKNQEQITQILLIQNKLIETFTENIKNSK</sequence>
<dbReference type="Proteomes" id="UP000199450">
    <property type="component" value="Unassembled WGS sequence"/>
</dbReference>
<dbReference type="Gene3D" id="1.10.260.40">
    <property type="entry name" value="lambda repressor-like DNA-binding domains"/>
    <property type="match status" value="1"/>
</dbReference>
<keyword evidence="4" id="KW-1185">Reference proteome</keyword>
<organism evidence="3 4">
    <name type="scientific">Chryseobacterium taichungense</name>
    <dbReference type="NCBI Taxonomy" id="295069"/>
    <lineage>
        <taxon>Bacteria</taxon>
        <taxon>Pseudomonadati</taxon>
        <taxon>Bacteroidota</taxon>
        <taxon>Flavobacteriia</taxon>
        <taxon>Flavobacteriales</taxon>
        <taxon>Weeksellaceae</taxon>
        <taxon>Chryseobacterium group</taxon>
        <taxon>Chryseobacterium</taxon>
    </lineage>
</organism>
<evidence type="ECO:0000256" key="1">
    <source>
        <dbReference type="ARBA" id="ARBA00023125"/>
    </source>
</evidence>
<evidence type="ECO:0000259" key="2">
    <source>
        <dbReference type="PROSITE" id="PS50943"/>
    </source>
</evidence>
<dbReference type="GO" id="GO:0003677">
    <property type="term" value="F:DNA binding"/>
    <property type="evidence" value="ECO:0007669"/>
    <property type="project" value="UniProtKB-KW"/>
</dbReference>
<reference evidence="4" key="1">
    <citation type="submission" date="2016-10" db="EMBL/GenBank/DDBJ databases">
        <authorList>
            <person name="Varghese N."/>
            <person name="Submissions S."/>
        </authorList>
    </citation>
    <scope>NUCLEOTIDE SEQUENCE [LARGE SCALE GENOMIC DNA]</scope>
    <source>
        <strain evidence="4">DSM 17453</strain>
    </source>
</reference>
<dbReference type="CDD" id="cd00093">
    <property type="entry name" value="HTH_XRE"/>
    <property type="match status" value="1"/>
</dbReference>
<dbReference type="SMART" id="SM00530">
    <property type="entry name" value="HTH_XRE"/>
    <property type="match status" value="1"/>
</dbReference>
<dbReference type="PANTHER" id="PTHR46558:SF13">
    <property type="entry name" value="HTH-TYPE TRANSCRIPTIONAL REGULATOR IMMR"/>
    <property type="match status" value="1"/>
</dbReference>